<feature type="transmembrane region" description="Helical" evidence="9">
    <location>
        <begin position="86"/>
        <end position="105"/>
    </location>
</feature>
<evidence type="ECO:0000313" key="12">
    <source>
        <dbReference type="Proteomes" id="UP000593564"/>
    </source>
</evidence>
<evidence type="ECO:0000256" key="8">
    <source>
        <dbReference type="ARBA" id="ARBA00044504"/>
    </source>
</evidence>
<keyword evidence="7 9" id="KW-0472">Membrane</keyword>
<evidence type="ECO:0000256" key="5">
    <source>
        <dbReference type="ARBA" id="ARBA00022692"/>
    </source>
</evidence>
<evidence type="ECO:0000256" key="6">
    <source>
        <dbReference type="ARBA" id="ARBA00022989"/>
    </source>
</evidence>
<dbReference type="PROSITE" id="PS50850">
    <property type="entry name" value="MFS"/>
    <property type="match status" value="1"/>
</dbReference>
<dbReference type="PANTHER" id="PTHR48021:SF25">
    <property type="entry name" value="SUGAR TRANSPORTER ERD6-LIKE 5"/>
    <property type="match status" value="1"/>
</dbReference>
<feature type="transmembrane region" description="Helical" evidence="9">
    <location>
        <begin position="49"/>
        <end position="74"/>
    </location>
</feature>
<dbReference type="InterPro" id="IPR036259">
    <property type="entry name" value="MFS_trans_sf"/>
</dbReference>
<dbReference type="PANTHER" id="PTHR48021">
    <property type="match status" value="1"/>
</dbReference>
<dbReference type="AlphaFoldDB" id="A0A7J7GZV0"/>
<sequence>MWSVLAPQPTRLKSSVKFFLKPNRAKVYYAPTTECEVLFISMLARSCSIYLLIIVQYSVFASIMTVGGMLGAVVSGKIADLIGRRGAMWFSDIFVTVGWLAILLAEGAWSLDLGRLSMGFGLGILQYAVSMVTIVIFDLLRITHVKHDATCISKQAVVYIAEITLKNSRGGFMTANSMMICGGVSFMFFIGNIFTWRTLAIFGMIPCLVQFLGLFFIPESPRWLAKIGREKELEDTIRRLRGKNVDIYAEVAMIKEYTKTFQQLSTANILTLFERRYAHPLIIGVGLMLLQQFGGANGILYYASSIFEAAGSGGVGVMVAIVCAAGTCLGNILVGLAFLLKDLHHSMELSAALVLSGILVYSVSYSLGVNGTPWVLMAEITRQYYVDTSKVVDEINLKFAKAREEILTTLDSKEIVYFDEGLLAKLPEKEKGAIQRSMGLKIEQSKAELDQLND</sequence>
<comment type="similarity">
    <text evidence="8">Belongs to the major facilitator superfamily. Phosphate:H(+) symporter (TC 2.A.1.9) family.</text>
</comment>
<comment type="subcellular location">
    <subcellularLocation>
        <location evidence="1">Membrane</location>
        <topology evidence="1">Multi-pass membrane protein</topology>
    </subcellularLocation>
</comment>
<dbReference type="PROSITE" id="PS00216">
    <property type="entry name" value="SUGAR_TRANSPORT_1"/>
    <property type="match status" value="1"/>
</dbReference>
<evidence type="ECO:0000256" key="9">
    <source>
        <dbReference type="SAM" id="Phobius"/>
    </source>
</evidence>
<dbReference type="GO" id="GO:0016020">
    <property type="term" value="C:membrane"/>
    <property type="evidence" value="ECO:0007669"/>
    <property type="project" value="UniProtKB-SubCell"/>
</dbReference>
<keyword evidence="12" id="KW-1185">Reference proteome</keyword>
<feature type="domain" description="Major facilitator superfamily (MFS) profile" evidence="10">
    <location>
        <begin position="1"/>
        <end position="454"/>
    </location>
</feature>
<keyword evidence="5 9" id="KW-0812">Transmembrane</keyword>
<comment type="caution">
    <text evidence="11">The sequence shown here is derived from an EMBL/GenBank/DDBJ whole genome shotgun (WGS) entry which is preliminary data.</text>
</comment>
<dbReference type="InterPro" id="IPR020846">
    <property type="entry name" value="MFS_dom"/>
</dbReference>
<evidence type="ECO:0000256" key="7">
    <source>
        <dbReference type="ARBA" id="ARBA00023136"/>
    </source>
</evidence>
<dbReference type="Proteomes" id="UP000593564">
    <property type="component" value="Unassembled WGS sequence"/>
</dbReference>
<name>A0A7J7GZV0_CAMSI</name>
<organism evidence="11 12">
    <name type="scientific">Camellia sinensis</name>
    <name type="common">Tea plant</name>
    <name type="synonym">Thea sinensis</name>
    <dbReference type="NCBI Taxonomy" id="4442"/>
    <lineage>
        <taxon>Eukaryota</taxon>
        <taxon>Viridiplantae</taxon>
        <taxon>Streptophyta</taxon>
        <taxon>Embryophyta</taxon>
        <taxon>Tracheophyta</taxon>
        <taxon>Spermatophyta</taxon>
        <taxon>Magnoliopsida</taxon>
        <taxon>eudicotyledons</taxon>
        <taxon>Gunneridae</taxon>
        <taxon>Pentapetalae</taxon>
        <taxon>asterids</taxon>
        <taxon>Ericales</taxon>
        <taxon>Theaceae</taxon>
        <taxon>Camellia</taxon>
    </lineage>
</organism>
<keyword evidence="6 9" id="KW-1133">Transmembrane helix</keyword>
<protein>
    <recommendedName>
        <fullName evidence="10">Major facilitator superfamily (MFS) profile domain-containing protein</fullName>
    </recommendedName>
</protein>
<evidence type="ECO:0000259" key="10">
    <source>
        <dbReference type="PROSITE" id="PS50850"/>
    </source>
</evidence>
<evidence type="ECO:0000313" key="11">
    <source>
        <dbReference type="EMBL" id="KAF5946190.1"/>
    </source>
</evidence>
<evidence type="ECO:0000256" key="2">
    <source>
        <dbReference type="ARBA" id="ARBA00010992"/>
    </source>
</evidence>
<dbReference type="InterPro" id="IPR005829">
    <property type="entry name" value="Sugar_transporter_CS"/>
</dbReference>
<dbReference type="InterPro" id="IPR050549">
    <property type="entry name" value="MFS_Trehalose_Transporter"/>
</dbReference>
<feature type="transmembrane region" description="Helical" evidence="9">
    <location>
        <begin position="175"/>
        <end position="194"/>
    </location>
</feature>
<evidence type="ECO:0000256" key="4">
    <source>
        <dbReference type="ARBA" id="ARBA00022597"/>
    </source>
</evidence>
<accession>A0A7J7GZV0</accession>
<reference evidence="12" key="1">
    <citation type="journal article" date="2020" name="Nat. Commun.">
        <title>Genome assembly of wild tea tree DASZ reveals pedigree and selection history of tea varieties.</title>
        <authorList>
            <person name="Zhang W."/>
            <person name="Zhang Y."/>
            <person name="Qiu H."/>
            <person name="Guo Y."/>
            <person name="Wan H."/>
            <person name="Zhang X."/>
            <person name="Scossa F."/>
            <person name="Alseekh S."/>
            <person name="Zhang Q."/>
            <person name="Wang P."/>
            <person name="Xu L."/>
            <person name="Schmidt M.H."/>
            <person name="Jia X."/>
            <person name="Li D."/>
            <person name="Zhu A."/>
            <person name="Guo F."/>
            <person name="Chen W."/>
            <person name="Ni D."/>
            <person name="Usadel B."/>
            <person name="Fernie A.R."/>
            <person name="Wen W."/>
        </authorList>
    </citation>
    <scope>NUCLEOTIDE SEQUENCE [LARGE SCALE GENOMIC DNA]</scope>
    <source>
        <strain evidence="12">cv. G240</strain>
    </source>
</reference>
<evidence type="ECO:0000256" key="1">
    <source>
        <dbReference type="ARBA" id="ARBA00004141"/>
    </source>
</evidence>
<feature type="transmembrane region" description="Helical" evidence="9">
    <location>
        <begin position="315"/>
        <end position="340"/>
    </location>
</feature>
<dbReference type="GO" id="GO:0022857">
    <property type="term" value="F:transmembrane transporter activity"/>
    <property type="evidence" value="ECO:0007669"/>
    <property type="project" value="InterPro"/>
</dbReference>
<comment type="similarity">
    <text evidence="2">Belongs to the major facilitator superfamily. Sugar transporter (TC 2.A.1.1) family.</text>
</comment>
<proteinExistence type="inferred from homology"/>
<feature type="transmembrane region" description="Helical" evidence="9">
    <location>
        <begin position="200"/>
        <end position="217"/>
    </location>
</feature>
<reference evidence="11 12" key="2">
    <citation type="submission" date="2020-07" db="EMBL/GenBank/DDBJ databases">
        <title>Genome assembly of wild tea tree DASZ reveals pedigree and selection history of tea varieties.</title>
        <authorList>
            <person name="Zhang W."/>
        </authorList>
    </citation>
    <scope>NUCLEOTIDE SEQUENCE [LARGE SCALE GENOMIC DNA]</scope>
    <source>
        <strain evidence="12">cv. G240</strain>
        <tissue evidence="11">Leaf</tissue>
    </source>
</reference>
<feature type="transmembrane region" description="Helical" evidence="9">
    <location>
        <begin position="281"/>
        <end position="303"/>
    </location>
</feature>
<dbReference type="InterPro" id="IPR005828">
    <property type="entry name" value="MFS_sugar_transport-like"/>
</dbReference>
<keyword evidence="4" id="KW-0762">Sugar transport</keyword>
<dbReference type="EMBL" id="JACBKZ010000007">
    <property type="protein sequence ID" value="KAF5946190.1"/>
    <property type="molecule type" value="Genomic_DNA"/>
</dbReference>
<dbReference type="Gene3D" id="1.20.1250.20">
    <property type="entry name" value="MFS general substrate transporter like domains"/>
    <property type="match status" value="1"/>
</dbReference>
<feature type="transmembrane region" description="Helical" evidence="9">
    <location>
        <begin position="117"/>
        <end position="140"/>
    </location>
</feature>
<dbReference type="Pfam" id="PF00083">
    <property type="entry name" value="Sugar_tr"/>
    <property type="match status" value="2"/>
</dbReference>
<evidence type="ECO:0000256" key="3">
    <source>
        <dbReference type="ARBA" id="ARBA00022448"/>
    </source>
</evidence>
<feature type="transmembrane region" description="Helical" evidence="9">
    <location>
        <begin position="352"/>
        <end position="376"/>
    </location>
</feature>
<dbReference type="SUPFAM" id="SSF103473">
    <property type="entry name" value="MFS general substrate transporter"/>
    <property type="match status" value="2"/>
</dbReference>
<gene>
    <name evidence="11" type="ORF">HYC85_016418</name>
</gene>
<keyword evidence="3" id="KW-0813">Transport</keyword>